<feature type="domain" description="LapA adhesin" evidence="1">
    <location>
        <begin position="43"/>
        <end position="143"/>
    </location>
</feature>
<feature type="domain" description="LapA adhesin" evidence="1">
    <location>
        <begin position="150"/>
        <end position="201"/>
    </location>
</feature>
<dbReference type="RefSeq" id="WP_345894385.1">
    <property type="nucleotide sequence ID" value="NZ_JAKNRW010000089.1"/>
</dbReference>
<comment type="caution">
    <text evidence="2">The sequence shown here is derived from an EMBL/GenBank/DDBJ whole genome shotgun (WGS) entry which is preliminary data.</text>
</comment>
<dbReference type="EMBL" id="JAKNRW010000089">
    <property type="protein sequence ID" value="MCK1794437.1"/>
    <property type="molecule type" value="Genomic_DNA"/>
</dbReference>
<name>A0ABT0F8T6_9PSED</name>
<feature type="non-terminal residue" evidence="2">
    <location>
        <position position="1"/>
    </location>
</feature>
<protein>
    <recommendedName>
        <fullName evidence="1">LapA adhesin domain-containing protein</fullName>
    </recommendedName>
</protein>
<sequence length="206" mass="20799">KDGETVELSITGATSNGAQLENPTIGGPASVTIGDTTSEVFATLTADKTTVAEGGQVTYTVTLTTSTGLPLTNHPELTFKLTDGTLITVPANSVTGQATITAADDIGVGGQPAIVNKLDSVTGADTYEKLTLGDNAVQTTVTDEPTGQGDAVGITIVGNGPVLENQGAAFTIKLDKAQLQPVTVTLSDGKTVVFAAGETEKLHTLA</sequence>
<evidence type="ECO:0000313" key="3">
    <source>
        <dbReference type="Proteomes" id="UP001299876"/>
    </source>
</evidence>
<organism evidence="2 3">
    <name type="scientific">Pseudomonas violetae</name>
    <dbReference type="NCBI Taxonomy" id="2915813"/>
    <lineage>
        <taxon>Bacteria</taxon>
        <taxon>Pseudomonadati</taxon>
        <taxon>Pseudomonadota</taxon>
        <taxon>Gammaproteobacteria</taxon>
        <taxon>Pseudomonadales</taxon>
        <taxon>Pseudomonadaceae</taxon>
        <taxon>Pseudomonas</taxon>
    </lineage>
</organism>
<gene>
    <name evidence="2" type="ORF">L9059_30545</name>
</gene>
<accession>A0ABT0F8T6</accession>
<reference evidence="2 3" key="1">
    <citation type="submission" date="2022-02" db="EMBL/GenBank/DDBJ databases">
        <title>Comparative genomics of the first Antarctic Pseudomonas spp. capable of biotransforming 2,4,6-Trinitrotoluene.</title>
        <authorList>
            <person name="Cabrera M.A."/>
            <person name="Marquez S.L."/>
            <person name="Perez-Donoso J.M."/>
        </authorList>
    </citation>
    <scope>NUCLEOTIDE SEQUENCE [LARGE SCALE GENOMIC DNA]</scope>
    <source>
        <strain evidence="2 3">TNT19</strain>
    </source>
</reference>
<dbReference type="Proteomes" id="UP001299876">
    <property type="component" value="Unassembled WGS sequence"/>
</dbReference>
<evidence type="ECO:0000313" key="2">
    <source>
        <dbReference type="EMBL" id="MCK1794437.1"/>
    </source>
</evidence>
<evidence type="ECO:0000259" key="1">
    <source>
        <dbReference type="Pfam" id="PF20579"/>
    </source>
</evidence>
<dbReference type="InterPro" id="IPR046779">
    <property type="entry name" value="LapA_adhesin_dom"/>
</dbReference>
<dbReference type="Pfam" id="PF20579">
    <property type="entry name" value="LapA"/>
    <property type="match status" value="2"/>
</dbReference>
<keyword evidence="3" id="KW-1185">Reference proteome</keyword>
<proteinExistence type="predicted"/>
<feature type="non-terminal residue" evidence="2">
    <location>
        <position position="206"/>
    </location>
</feature>